<protein>
    <recommendedName>
        <fullName evidence="7">NACHT domain-containing protein</fullName>
    </recommendedName>
</protein>
<dbReference type="InterPro" id="IPR031352">
    <property type="entry name" value="SesA"/>
</dbReference>
<reference evidence="5" key="1">
    <citation type="journal article" date="2020" name="Stud. Mycol.">
        <title>101 Dothideomycetes genomes: a test case for predicting lifestyles and emergence of pathogens.</title>
        <authorList>
            <person name="Haridas S."/>
            <person name="Albert R."/>
            <person name="Binder M."/>
            <person name="Bloem J."/>
            <person name="Labutti K."/>
            <person name="Salamov A."/>
            <person name="Andreopoulos B."/>
            <person name="Baker S."/>
            <person name="Barry K."/>
            <person name="Bills G."/>
            <person name="Bluhm B."/>
            <person name="Cannon C."/>
            <person name="Castanera R."/>
            <person name="Culley D."/>
            <person name="Daum C."/>
            <person name="Ezra D."/>
            <person name="Gonzalez J."/>
            <person name="Henrissat B."/>
            <person name="Kuo A."/>
            <person name="Liang C."/>
            <person name="Lipzen A."/>
            <person name="Lutzoni F."/>
            <person name="Magnuson J."/>
            <person name="Mondo S."/>
            <person name="Nolan M."/>
            <person name="Ohm R."/>
            <person name="Pangilinan J."/>
            <person name="Park H.-J."/>
            <person name="Ramirez L."/>
            <person name="Alfaro M."/>
            <person name="Sun H."/>
            <person name="Tritt A."/>
            <person name="Yoshinaga Y."/>
            <person name="Zwiers L.-H."/>
            <person name="Turgeon B."/>
            <person name="Goodwin S."/>
            <person name="Spatafora J."/>
            <person name="Crous P."/>
            <person name="Grigoriev I."/>
        </authorList>
    </citation>
    <scope>NUCLEOTIDE SEQUENCE</scope>
    <source>
        <strain evidence="5">CBS 627.86</strain>
    </source>
</reference>
<dbReference type="SUPFAM" id="SSF52540">
    <property type="entry name" value="P-loop containing nucleoside triphosphate hydrolases"/>
    <property type="match status" value="1"/>
</dbReference>
<evidence type="ECO:0000259" key="4">
    <source>
        <dbReference type="Pfam" id="PF24883"/>
    </source>
</evidence>
<accession>A0A6A5Z575</accession>
<dbReference type="Gene3D" id="3.40.50.300">
    <property type="entry name" value="P-loop containing nucleotide triphosphate hydrolases"/>
    <property type="match status" value="1"/>
</dbReference>
<proteinExistence type="predicted"/>
<feature type="region of interest" description="Disordered" evidence="2">
    <location>
        <begin position="56"/>
        <end position="75"/>
    </location>
</feature>
<dbReference type="PANTHER" id="PTHR10039:SF5">
    <property type="entry name" value="NACHT DOMAIN-CONTAINING PROTEIN"/>
    <property type="match status" value="1"/>
</dbReference>
<dbReference type="Pfam" id="PF17107">
    <property type="entry name" value="SesA"/>
    <property type="match status" value="1"/>
</dbReference>
<evidence type="ECO:0000256" key="1">
    <source>
        <dbReference type="ARBA" id="ARBA00022737"/>
    </source>
</evidence>
<keyword evidence="1" id="KW-0677">Repeat</keyword>
<gene>
    <name evidence="5" type="ORF">BDV96DRAFT_647722</name>
</gene>
<dbReference type="Pfam" id="PF24883">
    <property type="entry name" value="NPHP3_N"/>
    <property type="match status" value="1"/>
</dbReference>
<sequence>MEALAAVGLAGNVVQFVDFTCKLFDRATAIHHSQAGAAHEDLELITQNLQDLSTKLHQGSHQPLPSSNPTPSHAQASLKKLGKDCEVASDELLSALQRLKATKPGSRWSSFRAALASAWKEKHVEAMEKRLNSYRSQLVLQLQVMQSDEKSEILLLLDGLSDKSRHMGVALTDQISLLRSEMQHAIQTLRISLEAQNSRLTATPKSRKKTQNEEFSRDISALVDSLVRTEASGANLVVALALLGSLKFEYMEYRHSKILEAHPQTFAWVISNKFAKWLRSSEPIFWISGKPGSGKSTLMKYLVDNPETPSMLHLWNDSDRQVIASYFFWVNGTEMQRSQEGLLRSILYEFLRQCPTHVETVMPELWKEITALLSQDQRPIIAWKRKDLLACIRRLSMLDVTGVHLFVFIDGLDEYKGDHDELIETIRYLSTMSVKMCVASRPWNVFEEAFGEKEDCKIYLQDLNKPDIRIYVNDKLRSRRELQPGRADVTAVDLLKVL</sequence>
<evidence type="ECO:0008006" key="7">
    <source>
        <dbReference type="Google" id="ProtNLM"/>
    </source>
</evidence>
<organism evidence="5 6">
    <name type="scientific">Lophiotrema nucula</name>
    <dbReference type="NCBI Taxonomy" id="690887"/>
    <lineage>
        <taxon>Eukaryota</taxon>
        <taxon>Fungi</taxon>
        <taxon>Dikarya</taxon>
        <taxon>Ascomycota</taxon>
        <taxon>Pezizomycotina</taxon>
        <taxon>Dothideomycetes</taxon>
        <taxon>Pleosporomycetidae</taxon>
        <taxon>Pleosporales</taxon>
        <taxon>Lophiotremataceae</taxon>
        <taxon>Lophiotrema</taxon>
    </lineage>
</organism>
<dbReference type="InterPro" id="IPR056884">
    <property type="entry name" value="NPHP3-like_N"/>
</dbReference>
<name>A0A6A5Z575_9PLEO</name>
<dbReference type="EMBL" id="ML977326">
    <property type="protein sequence ID" value="KAF2114256.1"/>
    <property type="molecule type" value="Genomic_DNA"/>
</dbReference>
<evidence type="ECO:0000259" key="3">
    <source>
        <dbReference type="Pfam" id="PF17107"/>
    </source>
</evidence>
<evidence type="ECO:0000313" key="6">
    <source>
        <dbReference type="Proteomes" id="UP000799770"/>
    </source>
</evidence>
<keyword evidence="6" id="KW-1185">Reference proteome</keyword>
<evidence type="ECO:0000256" key="2">
    <source>
        <dbReference type="SAM" id="MobiDB-lite"/>
    </source>
</evidence>
<evidence type="ECO:0000313" key="5">
    <source>
        <dbReference type="EMBL" id="KAF2114256.1"/>
    </source>
</evidence>
<dbReference type="AlphaFoldDB" id="A0A6A5Z575"/>
<dbReference type="InterPro" id="IPR027417">
    <property type="entry name" value="P-loop_NTPase"/>
</dbReference>
<feature type="domain" description="NACHT-NTPase and P-loop NTPases N-terminal" evidence="3">
    <location>
        <begin position="12"/>
        <end position="134"/>
    </location>
</feature>
<feature type="domain" description="Nephrocystin 3-like N-terminal" evidence="4">
    <location>
        <begin position="265"/>
        <end position="441"/>
    </location>
</feature>
<dbReference type="OrthoDB" id="443402at2759"/>
<dbReference type="Proteomes" id="UP000799770">
    <property type="component" value="Unassembled WGS sequence"/>
</dbReference>
<dbReference type="PANTHER" id="PTHR10039">
    <property type="entry name" value="AMELOGENIN"/>
    <property type="match status" value="1"/>
</dbReference>